<evidence type="ECO:0000313" key="2">
    <source>
        <dbReference type="Proteomes" id="UP000823868"/>
    </source>
</evidence>
<keyword evidence="1" id="KW-0067">ATP-binding</keyword>
<proteinExistence type="predicted"/>
<protein>
    <submittedName>
        <fullName evidence="1">ATP-binding protein</fullName>
    </submittedName>
</protein>
<dbReference type="Pfam" id="PF05673">
    <property type="entry name" value="DUF815"/>
    <property type="match status" value="1"/>
</dbReference>
<dbReference type="PANTHER" id="PTHR42935">
    <property type="entry name" value="SLR0930 PROTEIN"/>
    <property type="match status" value="1"/>
</dbReference>
<dbReference type="Proteomes" id="UP000823868">
    <property type="component" value="Unassembled WGS sequence"/>
</dbReference>
<organism evidence="1 2">
    <name type="scientific">Candidatus Flavonifractor merdigallinarum</name>
    <dbReference type="NCBI Taxonomy" id="2838589"/>
    <lineage>
        <taxon>Bacteria</taxon>
        <taxon>Bacillati</taxon>
        <taxon>Bacillota</taxon>
        <taxon>Clostridia</taxon>
        <taxon>Eubacteriales</taxon>
        <taxon>Oscillospiraceae</taxon>
        <taxon>Flavonifractor</taxon>
    </lineage>
</organism>
<dbReference type="GO" id="GO:0005524">
    <property type="term" value="F:ATP binding"/>
    <property type="evidence" value="ECO:0007669"/>
    <property type="project" value="UniProtKB-KW"/>
</dbReference>
<dbReference type="CDD" id="cd00009">
    <property type="entry name" value="AAA"/>
    <property type="match status" value="1"/>
</dbReference>
<keyword evidence="1" id="KW-0547">Nucleotide-binding</keyword>
<dbReference type="EMBL" id="DXDX01000186">
    <property type="protein sequence ID" value="HIY22253.1"/>
    <property type="molecule type" value="Genomic_DNA"/>
</dbReference>
<gene>
    <name evidence="1" type="ORF">H9841_10205</name>
</gene>
<dbReference type="InterPro" id="IPR008533">
    <property type="entry name" value="DUF815"/>
</dbReference>
<reference evidence="1" key="1">
    <citation type="journal article" date="2021" name="PeerJ">
        <title>Extensive microbial diversity within the chicken gut microbiome revealed by metagenomics and culture.</title>
        <authorList>
            <person name="Gilroy R."/>
            <person name="Ravi A."/>
            <person name="Getino M."/>
            <person name="Pursley I."/>
            <person name="Horton D.L."/>
            <person name="Alikhan N.F."/>
            <person name="Baker D."/>
            <person name="Gharbi K."/>
            <person name="Hall N."/>
            <person name="Watson M."/>
            <person name="Adriaenssens E.M."/>
            <person name="Foster-Nyarko E."/>
            <person name="Jarju S."/>
            <person name="Secka A."/>
            <person name="Antonio M."/>
            <person name="Oren A."/>
            <person name="Chaudhuri R.R."/>
            <person name="La Ragione R."/>
            <person name="Hildebrand F."/>
            <person name="Pallen M.J."/>
        </authorList>
    </citation>
    <scope>NUCLEOTIDE SEQUENCE</scope>
    <source>
        <strain evidence="1">ChiBcec16_6824</strain>
    </source>
</reference>
<reference evidence="1" key="2">
    <citation type="submission" date="2021-04" db="EMBL/GenBank/DDBJ databases">
        <authorList>
            <person name="Gilroy R."/>
        </authorList>
    </citation>
    <scope>NUCLEOTIDE SEQUENCE</scope>
    <source>
        <strain evidence="1">ChiBcec16_6824</strain>
    </source>
</reference>
<dbReference type="Gene3D" id="3.40.50.300">
    <property type="entry name" value="P-loop containing nucleotide triphosphate hydrolases"/>
    <property type="match status" value="1"/>
</dbReference>
<dbReference type="InterPro" id="IPR027417">
    <property type="entry name" value="P-loop_NTPase"/>
</dbReference>
<evidence type="ECO:0000313" key="1">
    <source>
        <dbReference type="EMBL" id="HIY22253.1"/>
    </source>
</evidence>
<name>A0A9D1YA20_9FIRM</name>
<dbReference type="AlphaFoldDB" id="A0A9D1YA20"/>
<accession>A0A9D1YA20</accession>
<dbReference type="PANTHER" id="PTHR42935:SF1">
    <property type="entry name" value="SLR0930 PROTEIN"/>
    <property type="match status" value="1"/>
</dbReference>
<dbReference type="SUPFAM" id="SSF52540">
    <property type="entry name" value="P-loop containing nucleoside triphosphate hydrolases"/>
    <property type="match status" value="1"/>
</dbReference>
<comment type="caution">
    <text evidence="1">The sequence shown here is derived from an EMBL/GenBank/DDBJ whole genome shotgun (WGS) entry which is preliminary data.</text>
</comment>
<sequence length="397" mass="44875">MELRGALRGVCAYKHLMDAPVMALVQELLDALNAGRGEEALEGYTRLFYTLKEEGKQSLGSWLYDALRYQESPYARMVEKGPYDAVLERAARQDVATLSALAQLECEALTDALVGCLPKSMMAVVDALPRWESGAELSFEELTDFYRTHGCGLFARYRAFLWESGQLWPVEDPDSPKPEEMLGYERQRDQVVANTRAMLEGRLVNNVLLYGDSGTGKSATVKSLLSLPGFEDLRLIEVQKEELADLPDLIRTLAGRRRKFILFIDDLAFDQDDRTYSALKTILEGGLERRPANVAIYATSNRRHLVRQTFSDRAGDEVDAFETIQEKTSLSERFGLRIPYLALNKTDFLDMVERMAALYGVEMDREELRAGAVRWEMHHPGRTPRVARQFIASLALS</sequence>